<dbReference type="GO" id="GO:0050832">
    <property type="term" value="P:defense response to fungus"/>
    <property type="evidence" value="ECO:0007669"/>
    <property type="project" value="UniProtKB-KW"/>
</dbReference>
<protein>
    <submittedName>
        <fullName evidence="7">Uncharacterized protein</fullName>
    </submittedName>
</protein>
<proteinExistence type="inferred from homology"/>
<sequence>MAKTTILAIFMIVVVLGMAMKETQGQEDCHEYYTETGICEHNQCAAQCASKRNGTGRFSFFDASVDMEVDTEAMGTKVVAIREEKAVVDMVEMENVKVEDIEVEAMEVVVVDIGVKVSGYGYGNRYSGGRGGYSRGGGGG</sequence>
<dbReference type="PANTHER" id="PTHR33830:SF39">
    <property type="entry name" value="PECTINESTERASE INHIBITOR DOMAIN-CONTAINING PROTEIN"/>
    <property type="match status" value="1"/>
</dbReference>
<keyword evidence="2" id="KW-0929">Antimicrobial</keyword>
<comment type="caution">
    <text evidence="7">The sequence shown here is derived from an EMBL/GenBank/DDBJ whole genome shotgun (WGS) entry which is preliminary data.</text>
</comment>
<comment type="similarity">
    <text evidence="1">Belongs to the DEFL family.</text>
</comment>
<dbReference type="EMBL" id="QGKX02000095">
    <property type="protein sequence ID" value="KAF3574679.1"/>
    <property type="molecule type" value="Genomic_DNA"/>
</dbReference>
<name>A0A8S9RPD4_BRACR</name>
<evidence type="ECO:0000256" key="1">
    <source>
        <dbReference type="ARBA" id="ARBA00006722"/>
    </source>
</evidence>
<dbReference type="InterPro" id="IPR010851">
    <property type="entry name" value="DEFL"/>
</dbReference>
<feature type="chain" id="PRO_5035726436" evidence="6">
    <location>
        <begin position="26"/>
        <end position="140"/>
    </location>
</feature>
<evidence type="ECO:0000313" key="7">
    <source>
        <dbReference type="EMBL" id="KAF3574679.1"/>
    </source>
</evidence>
<evidence type="ECO:0000313" key="8">
    <source>
        <dbReference type="Proteomes" id="UP000712600"/>
    </source>
</evidence>
<dbReference type="AlphaFoldDB" id="A0A8S9RPD4"/>
<feature type="signal peptide" evidence="6">
    <location>
        <begin position="1"/>
        <end position="25"/>
    </location>
</feature>
<keyword evidence="5" id="KW-1015">Disulfide bond</keyword>
<dbReference type="GO" id="GO:0031640">
    <property type="term" value="P:killing of cells of another organism"/>
    <property type="evidence" value="ECO:0007669"/>
    <property type="project" value="UniProtKB-KW"/>
</dbReference>
<organism evidence="7 8">
    <name type="scientific">Brassica cretica</name>
    <name type="common">Mustard</name>
    <dbReference type="NCBI Taxonomy" id="69181"/>
    <lineage>
        <taxon>Eukaryota</taxon>
        <taxon>Viridiplantae</taxon>
        <taxon>Streptophyta</taxon>
        <taxon>Embryophyta</taxon>
        <taxon>Tracheophyta</taxon>
        <taxon>Spermatophyta</taxon>
        <taxon>Magnoliopsida</taxon>
        <taxon>eudicotyledons</taxon>
        <taxon>Gunneridae</taxon>
        <taxon>Pentapetalae</taxon>
        <taxon>rosids</taxon>
        <taxon>malvids</taxon>
        <taxon>Brassicales</taxon>
        <taxon>Brassicaceae</taxon>
        <taxon>Brassiceae</taxon>
        <taxon>Brassica</taxon>
    </lineage>
</organism>
<reference evidence="7" key="1">
    <citation type="submission" date="2019-12" db="EMBL/GenBank/DDBJ databases">
        <title>Genome sequencing and annotation of Brassica cretica.</title>
        <authorList>
            <person name="Studholme D.J."/>
            <person name="Sarris P."/>
        </authorList>
    </citation>
    <scope>NUCLEOTIDE SEQUENCE</scope>
    <source>
        <strain evidence="7">PFS-109/04</strain>
        <tissue evidence="7">Leaf</tissue>
    </source>
</reference>
<dbReference type="PANTHER" id="PTHR33830">
    <property type="entry name" value="DEFENSIN-LIKE PROTEIN 184-RELATED"/>
    <property type="match status" value="1"/>
</dbReference>
<keyword evidence="6" id="KW-0732">Signal</keyword>
<dbReference type="Pfam" id="PF07333">
    <property type="entry name" value="SLR1-BP"/>
    <property type="match status" value="1"/>
</dbReference>
<gene>
    <name evidence="7" type="ORF">F2Q69_00062328</name>
</gene>
<dbReference type="Proteomes" id="UP000712600">
    <property type="component" value="Unassembled WGS sequence"/>
</dbReference>
<evidence type="ECO:0000256" key="4">
    <source>
        <dbReference type="ARBA" id="ARBA00022821"/>
    </source>
</evidence>
<evidence type="ECO:0000256" key="5">
    <source>
        <dbReference type="ARBA" id="ARBA00023157"/>
    </source>
</evidence>
<evidence type="ECO:0000256" key="2">
    <source>
        <dbReference type="ARBA" id="ARBA00022529"/>
    </source>
</evidence>
<keyword evidence="3" id="KW-0295">Fungicide</keyword>
<keyword evidence="4" id="KW-0611">Plant defense</keyword>
<accession>A0A8S9RPD4</accession>
<evidence type="ECO:0000256" key="3">
    <source>
        <dbReference type="ARBA" id="ARBA00022577"/>
    </source>
</evidence>
<evidence type="ECO:0000256" key="6">
    <source>
        <dbReference type="SAM" id="SignalP"/>
    </source>
</evidence>